<sequence>MAKSVLITGCSSGGIGAALAHRFQRSSDYTVFVTAREVSKIDAGLRDCDNVHVIPLDVTSHMQIQAAVAEVASRTGGRLDILINNAGLNYTTPVLDTDIVRAEALFKTNVWGPVLLTQSFAPLLLKAGGTVANVSSIAGVLNTPYMGIYGASKTALTLLSETLRLEMEPLGVKVLTIVAGNVHTQFWTGEKEVSLPSGSKYEAILQTINDAATGKLSGDRHTPASQFSDQLFTAIDKGQSGVVWQGALAGSVRWITKFMPQWALDKALSNGRGLDKLR</sequence>
<dbReference type="PANTHER" id="PTHR44169">
    <property type="entry name" value="NADPH-DEPENDENT 1-ACYLDIHYDROXYACETONE PHOSPHATE REDUCTASE"/>
    <property type="match status" value="1"/>
</dbReference>
<keyword evidence="6" id="KW-1185">Reference proteome</keyword>
<dbReference type="Pfam" id="PF00106">
    <property type="entry name" value="adh_short"/>
    <property type="match status" value="1"/>
</dbReference>
<protein>
    <recommendedName>
        <fullName evidence="7">NAD(P)-binding protein</fullName>
    </recommendedName>
</protein>
<name>A0ABR0TX73_AURPU</name>
<keyword evidence="2" id="KW-0521">NADP</keyword>
<organism evidence="5 6">
    <name type="scientific">Aureobasidium pullulans</name>
    <name type="common">Black yeast</name>
    <name type="synonym">Pullularia pullulans</name>
    <dbReference type="NCBI Taxonomy" id="5580"/>
    <lineage>
        <taxon>Eukaryota</taxon>
        <taxon>Fungi</taxon>
        <taxon>Dikarya</taxon>
        <taxon>Ascomycota</taxon>
        <taxon>Pezizomycotina</taxon>
        <taxon>Dothideomycetes</taxon>
        <taxon>Dothideomycetidae</taxon>
        <taxon>Dothideales</taxon>
        <taxon>Saccotheciaceae</taxon>
        <taxon>Aureobasidium</taxon>
    </lineage>
</organism>
<dbReference type="SUPFAM" id="SSF51735">
    <property type="entry name" value="NAD(P)-binding Rossmann-fold domains"/>
    <property type="match status" value="1"/>
</dbReference>
<dbReference type="Proteomes" id="UP001341245">
    <property type="component" value="Unassembled WGS sequence"/>
</dbReference>
<evidence type="ECO:0000256" key="4">
    <source>
        <dbReference type="RuleBase" id="RU000363"/>
    </source>
</evidence>
<dbReference type="EMBL" id="JASGXD010000001">
    <property type="protein sequence ID" value="KAK6008859.1"/>
    <property type="molecule type" value="Genomic_DNA"/>
</dbReference>
<dbReference type="InterPro" id="IPR036291">
    <property type="entry name" value="NAD(P)-bd_dom_sf"/>
</dbReference>
<evidence type="ECO:0000256" key="1">
    <source>
        <dbReference type="ARBA" id="ARBA00006484"/>
    </source>
</evidence>
<dbReference type="InterPro" id="IPR002347">
    <property type="entry name" value="SDR_fam"/>
</dbReference>
<evidence type="ECO:0000313" key="6">
    <source>
        <dbReference type="Proteomes" id="UP001341245"/>
    </source>
</evidence>
<reference evidence="5 6" key="1">
    <citation type="submission" date="2023-11" db="EMBL/GenBank/DDBJ databases">
        <title>Draft genome sequence and annotation of the polyextremotolerant black yeast-like fungus Aureobasidium pullulans NRRL 62042.</title>
        <authorList>
            <person name="Dielentheis-Frenken M.R.E."/>
            <person name="Wibberg D."/>
            <person name="Blank L.M."/>
            <person name="Tiso T."/>
        </authorList>
    </citation>
    <scope>NUCLEOTIDE SEQUENCE [LARGE SCALE GENOMIC DNA]</scope>
    <source>
        <strain evidence="5 6">NRRL 62042</strain>
    </source>
</reference>
<gene>
    <name evidence="5" type="ORF">QM012_000762</name>
</gene>
<evidence type="ECO:0008006" key="7">
    <source>
        <dbReference type="Google" id="ProtNLM"/>
    </source>
</evidence>
<dbReference type="PRINTS" id="PR00081">
    <property type="entry name" value="GDHRDH"/>
</dbReference>
<proteinExistence type="inferred from homology"/>
<evidence type="ECO:0000256" key="2">
    <source>
        <dbReference type="ARBA" id="ARBA00022857"/>
    </source>
</evidence>
<comment type="similarity">
    <text evidence="1 4">Belongs to the short-chain dehydrogenases/reductases (SDR) family.</text>
</comment>
<dbReference type="PRINTS" id="PR00080">
    <property type="entry name" value="SDRFAMILY"/>
</dbReference>
<dbReference type="PANTHER" id="PTHR44169:SF6">
    <property type="entry name" value="NADPH-DEPENDENT 1-ACYLDIHYDROXYACETONE PHOSPHATE REDUCTASE"/>
    <property type="match status" value="1"/>
</dbReference>
<evidence type="ECO:0000313" key="5">
    <source>
        <dbReference type="EMBL" id="KAK6008859.1"/>
    </source>
</evidence>
<comment type="caution">
    <text evidence="5">The sequence shown here is derived from an EMBL/GenBank/DDBJ whole genome shotgun (WGS) entry which is preliminary data.</text>
</comment>
<dbReference type="InterPro" id="IPR020904">
    <property type="entry name" value="Sc_DH/Rdtase_CS"/>
</dbReference>
<evidence type="ECO:0000256" key="3">
    <source>
        <dbReference type="ARBA" id="ARBA00023002"/>
    </source>
</evidence>
<accession>A0ABR0TX73</accession>
<dbReference type="Gene3D" id="3.40.50.720">
    <property type="entry name" value="NAD(P)-binding Rossmann-like Domain"/>
    <property type="match status" value="1"/>
</dbReference>
<dbReference type="PROSITE" id="PS00061">
    <property type="entry name" value="ADH_SHORT"/>
    <property type="match status" value="1"/>
</dbReference>
<keyword evidence="3" id="KW-0560">Oxidoreductase</keyword>